<keyword evidence="1" id="KW-1015">Disulfide bond</keyword>
<dbReference type="Proteomes" id="UP001148018">
    <property type="component" value="Unassembled WGS sequence"/>
</dbReference>
<dbReference type="InterPro" id="IPR055355">
    <property type="entry name" value="ZP-C"/>
</dbReference>
<dbReference type="Pfam" id="PF00100">
    <property type="entry name" value="Zona_pellucida"/>
    <property type="match status" value="1"/>
</dbReference>
<feature type="domain" description="ZP" evidence="3">
    <location>
        <begin position="26"/>
        <end position="263"/>
    </location>
</feature>
<dbReference type="PANTHER" id="PTHR11576:SF3">
    <property type="entry name" value="SI:CH211-14A17.6-RELATED"/>
    <property type="match status" value="1"/>
</dbReference>
<dbReference type="GO" id="GO:0032190">
    <property type="term" value="F:acrosin binding"/>
    <property type="evidence" value="ECO:0007669"/>
    <property type="project" value="TreeGrafter"/>
</dbReference>
<dbReference type="AlphaFoldDB" id="A0A9Q0DVA4"/>
<name>A0A9Q0DVA4_9TELE</name>
<reference evidence="4" key="1">
    <citation type="submission" date="2022-07" db="EMBL/GenBank/DDBJ databases">
        <title>Chromosome-level genome of Muraenolepis orangiensis.</title>
        <authorList>
            <person name="Kim J."/>
        </authorList>
    </citation>
    <scope>NUCLEOTIDE SEQUENCE</scope>
    <source>
        <strain evidence="4">KU_S4_2022</strain>
        <tissue evidence="4">Muscle</tissue>
    </source>
</reference>
<dbReference type="PROSITE" id="PS51034">
    <property type="entry name" value="ZP_2"/>
    <property type="match status" value="1"/>
</dbReference>
<dbReference type="Gene3D" id="2.60.40.3210">
    <property type="entry name" value="Zona pellucida, ZP-N domain"/>
    <property type="match status" value="1"/>
</dbReference>
<sequence length="321" mass="35749">MVSSCHALLLWAILASAAANEDITIECLRHSVNITWSIGPEFLPFATRFFLGACIPSDYAAPPAGDTTLYFNYKYADCNSRRLIKGKRVIYQNELTYRPQRRPNPANFTFPFECSSPRPDMGMAKGRGRLVFHMALLNEDLSGISQSNEVALGAMMPIWAAVEQKSHQPMLLLMEECVATATPDLRPGAQYYPLVGNQGCLLASKWGSSRFLPRYHSSALVLYLQTFKLSFTEEVFIHCKLVAWDPAALGPHRKACNYVKETSSWELLDDANKSHLCSCCDSSCAPRYRRAASDGAQGTVQNVVLGPLRLVARSDQRRSKN</sequence>
<dbReference type="GO" id="GO:0031012">
    <property type="term" value="C:extracellular matrix"/>
    <property type="evidence" value="ECO:0007669"/>
    <property type="project" value="TreeGrafter"/>
</dbReference>
<evidence type="ECO:0000256" key="1">
    <source>
        <dbReference type="ARBA" id="ARBA00023157"/>
    </source>
</evidence>
<proteinExistence type="predicted"/>
<organism evidence="4 5">
    <name type="scientific">Muraenolepis orangiensis</name>
    <name type="common">Patagonian moray cod</name>
    <dbReference type="NCBI Taxonomy" id="630683"/>
    <lineage>
        <taxon>Eukaryota</taxon>
        <taxon>Metazoa</taxon>
        <taxon>Chordata</taxon>
        <taxon>Craniata</taxon>
        <taxon>Vertebrata</taxon>
        <taxon>Euteleostomi</taxon>
        <taxon>Actinopterygii</taxon>
        <taxon>Neopterygii</taxon>
        <taxon>Teleostei</taxon>
        <taxon>Neoteleostei</taxon>
        <taxon>Acanthomorphata</taxon>
        <taxon>Zeiogadaria</taxon>
        <taxon>Gadariae</taxon>
        <taxon>Gadiformes</taxon>
        <taxon>Muraenolepidoidei</taxon>
        <taxon>Muraenolepididae</taxon>
        <taxon>Muraenolepis</taxon>
    </lineage>
</organism>
<dbReference type="FunFam" id="2.60.40.4100:FF:000002">
    <property type="entry name" value="Zona pellucida sperm-binding protein 3"/>
    <property type="match status" value="1"/>
</dbReference>
<gene>
    <name evidence="4" type="ORF">NHX12_004863</name>
</gene>
<feature type="signal peptide" evidence="2">
    <location>
        <begin position="1"/>
        <end position="19"/>
    </location>
</feature>
<accession>A0A9Q0DVA4</accession>
<dbReference type="EMBL" id="JANIIK010000111">
    <property type="protein sequence ID" value="KAJ3595560.1"/>
    <property type="molecule type" value="Genomic_DNA"/>
</dbReference>
<keyword evidence="2" id="KW-0732">Signal</keyword>
<protein>
    <recommendedName>
        <fullName evidence="3">ZP domain-containing protein</fullName>
    </recommendedName>
</protein>
<dbReference type="GO" id="GO:2000344">
    <property type="term" value="P:positive regulation of acrosome reaction"/>
    <property type="evidence" value="ECO:0007669"/>
    <property type="project" value="TreeGrafter"/>
</dbReference>
<evidence type="ECO:0000256" key="2">
    <source>
        <dbReference type="SAM" id="SignalP"/>
    </source>
</evidence>
<dbReference type="GO" id="GO:0035803">
    <property type="term" value="P:egg coat formation"/>
    <property type="evidence" value="ECO:0007669"/>
    <property type="project" value="TreeGrafter"/>
</dbReference>
<dbReference type="InterPro" id="IPR001507">
    <property type="entry name" value="ZP_dom"/>
</dbReference>
<evidence type="ECO:0000313" key="4">
    <source>
        <dbReference type="EMBL" id="KAJ3595560.1"/>
    </source>
</evidence>
<dbReference type="OrthoDB" id="9928644at2759"/>
<keyword evidence="5" id="KW-1185">Reference proteome</keyword>
<dbReference type="SMART" id="SM00241">
    <property type="entry name" value="ZP"/>
    <property type="match status" value="1"/>
</dbReference>
<evidence type="ECO:0000259" key="3">
    <source>
        <dbReference type="PROSITE" id="PS51034"/>
    </source>
</evidence>
<dbReference type="GO" id="GO:0007339">
    <property type="term" value="P:binding of sperm to zona pellucida"/>
    <property type="evidence" value="ECO:0007669"/>
    <property type="project" value="TreeGrafter"/>
</dbReference>
<evidence type="ECO:0000313" key="5">
    <source>
        <dbReference type="Proteomes" id="UP001148018"/>
    </source>
</evidence>
<dbReference type="InterPro" id="IPR042235">
    <property type="entry name" value="ZP-C_dom"/>
</dbReference>
<feature type="chain" id="PRO_5040262830" description="ZP domain-containing protein" evidence="2">
    <location>
        <begin position="20"/>
        <end position="321"/>
    </location>
</feature>
<dbReference type="Gene3D" id="2.60.40.4100">
    <property type="entry name" value="Zona pellucida, ZP-C domain"/>
    <property type="match status" value="1"/>
</dbReference>
<comment type="caution">
    <text evidence="4">The sequence shown here is derived from an EMBL/GenBank/DDBJ whole genome shotgun (WGS) entry which is preliminary data.</text>
</comment>
<dbReference type="PANTHER" id="PTHR11576">
    <property type="entry name" value="ZONA PELLUCIDA SPERM-BINDING PROTEIN 3"/>
    <property type="match status" value="1"/>
</dbReference>